<dbReference type="EMBL" id="JARVWT010000004">
    <property type="protein sequence ID" value="MDH2331564.1"/>
    <property type="molecule type" value="Genomic_DNA"/>
</dbReference>
<accession>A0AAP4EB35</accession>
<name>A0AAP4EB35_PAEPO</name>
<comment type="caution">
    <text evidence="1">The sequence shown here is derived from an EMBL/GenBank/DDBJ whole genome shotgun (WGS) entry which is preliminary data.</text>
</comment>
<dbReference type="RefSeq" id="WP_142657871.1">
    <property type="nucleotide sequence ID" value="NZ_CP017968.3"/>
</dbReference>
<dbReference type="Proteomes" id="UP001229409">
    <property type="component" value="Unassembled WGS sequence"/>
</dbReference>
<evidence type="ECO:0000313" key="1">
    <source>
        <dbReference type="EMBL" id="MDH2331564.1"/>
    </source>
</evidence>
<evidence type="ECO:0000313" key="2">
    <source>
        <dbReference type="Proteomes" id="UP001229409"/>
    </source>
</evidence>
<gene>
    <name evidence="1" type="ORF">QDS18_11845</name>
</gene>
<organism evidence="1 2">
    <name type="scientific">Paenibacillus polymyxa</name>
    <name type="common">Bacillus polymyxa</name>
    <dbReference type="NCBI Taxonomy" id="1406"/>
    <lineage>
        <taxon>Bacteria</taxon>
        <taxon>Bacillati</taxon>
        <taxon>Bacillota</taxon>
        <taxon>Bacilli</taxon>
        <taxon>Bacillales</taxon>
        <taxon>Paenibacillaceae</taxon>
        <taxon>Paenibacillus</taxon>
    </lineage>
</organism>
<protein>
    <submittedName>
        <fullName evidence="1">Uncharacterized protein</fullName>
    </submittedName>
</protein>
<proteinExistence type="predicted"/>
<sequence length="129" mass="14534">MNSIVSTSSGLGTTVDEAELQHVDVRGDEFWYMTSYGEEPTSATTEEMTLSSADLVLPGLIPFCLTRIYDSSRFAELQLHFSNPPSKPRILLIVKPMSNYINSIDDHFRRLLKCARKTTWNLMMVVTVG</sequence>
<dbReference type="AlphaFoldDB" id="A0AAP4EB35"/>
<reference evidence="1" key="1">
    <citation type="submission" date="2023-04" db="EMBL/GenBank/DDBJ databases">
        <title>Uncovering the Secrets of Slow-Growing Bacteria in Tropical Savanna Soil through Cultivation and Genomic Analysis.</title>
        <authorList>
            <person name="Goncalves O.S."/>
            <person name="Santana M.F."/>
        </authorList>
    </citation>
    <scope>NUCLEOTIDE SEQUENCE</scope>
    <source>
        <strain evidence="1">ANTI</strain>
    </source>
</reference>